<evidence type="ECO:0000256" key="1">
    <source>
        <dbReference type="SAM" id="Phobius"/>
    </source>
</evidence>
<feature type="transmembrane region" description="Helical" evidence="1">
    <location>
        <begin position="35"/>
        <end position="64"/>
    </location>
</feature>
<dbReference type="RefSeq" id="WP_380887497.1">
    <property type="nucleotide sequence ID" value="NZ_JBHUDY010000001.1"/>
</dbReference>
<evidence type="ECO:0000313" key="3">
    <source>
        <dbReference type="Proteomes" id="UP001597115"/>
    </source>
</evidence>
<accession>A0ABW4I0R6</accession>
<keyword evidence="1" id="KW-1133">Transmembrane helix</keyword>
<keyword evidence="3" id="KW-1185">Reference proteome</keyword>
<gene>
    <name evidence="2" type="ORF">ACFSCW_04975</name>
</gene>
<protein>
    <submittedName>
        <fullName evidence="2">Uncharacterized protein</fullName>
    </submittedName>
</protein>
<keyword evidence="1" id="KW-0812">Transmembrane</keyword>
<dbReference type="Proteomes" id="UP001597115">
    <property type="component" value="Unassembled WGS sequence"/>
</dbReference>
<sequence>MAYGNFCIGLVLGWAALFAGGTSLAARLILFGWIAILILLASIAPQPGFAARGIVMGLCAHLFFQWRLRESRA</sequence>
<reference evidence="3" key="1">
    <citation type="journal article" date="2019" name="Int. J. Syst. Evol. Microbiol.">
        <title>The Global Catalogue of Microorganisms (GCM) 10K type strain sequencing project: providing services to taxonomists for standard genome sequencing and annotation.</title>
        <authorList>
            <consortium name="The Broad Institute Genomics Platform"/>
            <consortium name="The Broad Institute Genome Sequencing Center for Infectious Disease"/>
            <person name="Wu L."/>
            <person name="Ma J."/>
        </authorList>
    </citation>
    <scope>NUCLEOTIDE SEQUENCE [LARGE SCALE GENOMIC DNA]</scope>
    <source>
        <strain evidence="3">CGMCC 1.16275</strain>
    </source>
</reference>
<keyword evidence="1" id="KW-0472">Membrane</keyword>
<organism evidence="2 3">
    <name type="scientific">Sphingomonas tabacisoli</name>
    <dbReference type="NCBI Taxonomy" id="2249466"/>
    <lineage>
        <taxon>Bacteria</taxon>
        <taxon>Pseudomonadati</taxon>
        <taxon>Pseudomonadota</taxon>
        <taxon>Alphaproteobacteria</taxon>
        <taxon>Sphingomonadales</taxon>
        <taxon>Sphingomonadaceae</taxon>
        <taxon>Sphingomonas</taxon>
    </lineage>
</organism>
<comment type="caution">
    <text evidence="2">The sequence shown here is derived from an EMBL/GenBank/DDBJ whole genome shotgun (WGS) entry which is preliminary data.</text>
</comment>
<proteinExistence type="predicted"/>
<name>A0ABW4I0R6_9SPHN</name>
<evidence type="ECO:0000313" key="2">
    <source>
        <dbReference type="EMBL" id="MFD1611151.1"/>
    </source>
</evidence>
<dbReference type="EMBL" id="JBHUDY010000001">
    <property type="protein sequence ID" value="MFD1611151.1"/>
    <property type="molecule type" value="Genomic_DNA"/>
</dbReference>